<dbReference type="Pfam" id="PF00877">
    <property type="entry name" value="NLPC_P60"/>
    <property type="match status" value="1"/>
</dbReference>
<evidence type="ECO:0000256" key="2">
    <source>
        <dbReference type="ARBA" id="ARBA00022670"/>
    </source>
</evidence>
<dbReference type="InterPro" id="IPR000064">
    <property type="entry name" value="NLP_P60_dom"/>
</dbReference>
<keyword evidence="3" id="KW-0378">Hydrolase</keyword>
<dbReference type="EMBL" id="CP073720">
    <property type="protein sequence ID" value="UWP81586.1"/>
    <property type="molecule type" value="Genomic_DNA"/>
</dbReference>
<keyword evidence="4" id="KW-0788">Thiol protease</keyword>
<dbReference type="Gene3D" id="3.90.1720.10">
    <property type="entry name" value="endopeptidase domain like (from Nostoc punctiforme)"/>
    <property type="match status" value="1"/>
</dbReference>
<feature type="region of interest" description="Disordered" evidence="5">
    <location>
        <begin position="163"/>
        <end position="235"/>
    </location>
</feature>
<sequence>MRRKLGITRFGRIAKLALAIAAIGIALVGTAGLARAAGSTSSCDTGSVADKAVCQAREQLGKPYVWGGKGPKNFDCSGLTHYVYAKAGLKWSYYTAAGQYDYGRTKHWAVSTKDLRPGDLLFFDWSGGGIDHVGIYIGGNQMIEASSGSDKVKVTTLTHFHKQHMKSSAVRPAGAPNLKSTETEPSSKSAKAERPSPKPTKTEPPSAKPTKTKPPSPKPTAEDGFPNPTVIYQVG</sequence>
<reference evidence="8" key="1">
    <citation type="submission" date="2021-04" db="EMBL/GenBank/DDBJ databases">
        <authorList>
            <person name="Hartkoorn R.C."/>
            <person name="Beaudoing E."/>
            <person name="Hot D."/>
        </authorList>
    </citation>
    <scope>NUCLEOTIDE SEQUENCE</scope>
    <source>
        <strain evidence="8">NRRL B-16292</strain>
    </source>
</reference>
<dbReference type="SUPFAM" id="SSF54001">
    <property type="entry name" value="Cysteine proteinases"/>
    <property type="match status" value="1"/>
</dbReference>
<feature type="compositionally biased region" description="Polar residues" evidence="5">
    <location>
        <begin position="178"/>
        <end position="189"/>
    </location>
</feature>
<dbReference type="PROSITE" id="PS51935">
    <property type="entry name" value="NLPC_P60"/>
    <property type="match status" value="1"/>
</dbReference>
<evidence type="ECO:0000313" key="8">
    <source>
        <dbReference type="EMBL" id="UWP81586.1"/>
    </source>
</evidence>
<evidence type="ECO:0000256" key="4">
    <source>
        <dbReference type="ARBA" id="ARBA00022807"/>
    </source>
</evidence>
<keyword evidence="2" id="KW-0645">Protease</keyword>
<feature type="chain" id="PRO_5046211158" evidence="6">
    <location>
        <begin position="37"/>
        <end position="235"/>
    </location>
</feature>
<gene>
    <name evidence="8" type="ORF">Dfulv_41790</name>
</gene>
<dbReference type="PANTHER" id="PTHR47053">
    <property type="entry name" value="MUREIN DD-ENDOPEPTIDASE MEPH-RELATED"/>
    <property type="match status" value="1"/>
</dbReference>
<comment type="similarity">
    <text evidence="1">Belongs to the peptidase C40 family.</text>
</comment>
<evidence type="ECO:0000256" key="1">
    <source>
        <dbReference type="ARBA" id="ARBA00007074"/>
    </source>
</evidence>
<keyword evidence="6" id="KW-0732">Signal</keyword>
<evidence type="ECO:0000259" key="7">
    <source>
        <dbReference type="PROSITE" id="PS51935"/>
    </source>
</evidence>
<evidence type="ECO:0000256" key="3">
    <source>
        <dbReference type="ARBA" id="ARBA00022801"/>
    </source>
</evidence>
<dbReference type="InterPro" id="IPR051202">
    <property type="entry name" value="Peptidase_C40"/>
</dbReference>
<dbReference type="Proteomes" id="UP001059617">
    <property type="component" value="Chromosome"/>
</dbReference>
<name>A0ABY5VXL4_9ACTN</name>
<evidence type="ECO:0000256" key="6">
    <source>
        <dbReference type="SAM" id="SignalP"/>
    </source>
</evidence>
<protein>
    <submittedName>
        <fullName evidence="8">NlpC/P60 family protein</fullName>
    </submittedName>
</protein>
<feature type="domain" description="NlpC/P60" evidence="7">
    <location>
        <begin position="46"/>
        <end position="173"/>
    </location>
</feature>
<proteinExistence type="inferred from homology"/>
<dbReference type="PANTHER" id="PTHR47053:SF1">
    <property type="entry name" value="MUREIN DD-ENDOPEPTIDASE MEPH-RELATED"/>
    <property type="match status" value="1"/>
</dbReference>
<keyword evidence="9" id="KW-1185">Reference proteome</keyword>
<organism evidence="8 9">
    <name type="scientific">Dactylosporangium fulvum</name>
    <dbReference type="NCBI Taxonomy" id="53359"/>
    <lineage>
        <taxon>Bacteria</taxon>
        <taxon>Bacillati</taxon>
        <taxon>Actinomycetota</taxon>
        <taxon>Actinomycetes</taxon>
        <taxon>Micromonosporales</taxon>
        <taxon>Micromonosporaceae</taxon>
        <taxon>Dactylosporangium</taxon>
    </lineage>
</organism>
<evidence type="ECO:0000256" key="5">
    <source>
        <dbReference type="SAM" id="MobiDB-lite"/>
    </source>
</evidence>
<dbReference type="RefSeq" id="WP_259859352.1">
    <property type="nucleotide sequence ID" value="NZ_BAAAST010000034.1"/>
</dbReference>
<reference evidence="8" key="2">
    <citation type="submission" date="2022-09" db="EMBL/GenBank/DDBJ databases">
        <title>Biosynthetic gene clusters of Dactylosporangioum fulvum.</title>
        <authorList>
            <person name="Caradec T."/>
        </authorList>
    </citation>
    <scope>NUCLEOTIDE SEQUENCE</scope>
    <source>
        <strain evidence="8">NRRL B-16292</strain>
    </source>
</reference>
<accession>A0ABY5VXL4</accession>
<evidence type="ECO:0000313" key="9">
    <source>
        <dbReference type="Proteomes" id="UP001059617"/>
    </source>
</evidence>
<feature type="signal peptide" evidence="6">
    <location>
        <begin position="1"/>
        <end position="36"/>
    </location>
</feature>
<dbReference type="InterPro" id="IPR038765">
    <property type="entry name" value="Papain-like_cys_pep_sf"/>
</dbReference>